<accession>A0AAE0SFU9</accession>
<dbReference type="Proteomes" id="UP001195483">
    <property type="component" value="Unassembled WGS sequence"/>
</dbReference>
<reference evidence="2" key="2">
    <citation type="journal article" date="2021" name="Genome Biol. Evol.">
        <title>Developing a high-quality reference genome for a parasitic bivalve with doubly uniparental inheritance (Bivalvia: Unionida).</title>
        <authorList>
            <person name="Smith C.H."/>
        </authorList>
    </citation>
    <scope>NUCLEOTIDE SEQUENCE</scope>
    <source>
        <strain evidence="2">CHS0354</strain>
        <tissue evidence="2">Mantle</tissue>
    </source>
</reference>
<sequence length="174" mass="19876">MVQTNSGSIRQLIKGCCLTDRPVMLLLSMSVLTVAIQVIFACECEEQIDWECVMIPEENTTVIMAGVDENNPYFRTTNDTQIQRLLLEKVFKNGPTNLTLIDSVRMIEMHTPLHCSLSLLVKSIYIIYGYTDSDGFFQSSRCNVEVYDDGFFNKTDRENLLETFWGERAKYTSG</sequence>
<dbReference type="EMBL" id="JAEAOA010001920">
    <property type="protein sequence ID" value="KAK3590914.1"/>
    <property type="molecule type" value="Genomic_DNA"/>
</dbReference>
<reference evidence="2" key="3">
    <citation type="submission" date="2023-05" db="EMBL/GenBank/DDBJ databases">
        <authorList>
            <person name="Smith C.H."/>
        </authorList>
    </citation>
    <scope>NUCLEOTIDE SEQUENCE</scope>
    <source>
        <strain evidence="2">CHS0354</strain>
        <tissue evidence="2">Mantle</tissue>
    </source>
</reference>
<protein>
    <submittedName>
        <fullName evidence="2">Uncharacterized protein</fullName>
    </submittedName>
</protein>
<comment type="caution">
    <text evidence="2">The sequence shown here is derived from an EMBL/GenBank/DDBJ whole genome shotgun (WGS) entry which is preliminary data.</text>
</comment>
<feature type="chain" id="PRO_5042010075" evidence="1">
    <location>
        <begin position="42"/>
        <end position="174"/>
    </location>
</feature>
<evidence type="ECO:0000313" key="3">
    <source>
        <dbReference type="Proteomes" id="UP001195483"/>
    </source>
</evidence>
<keyword evidence="1" id="KW-0732">Signal</keyword>
<organism evidence="2 3">
    <name type="scientific">Potamilus streckersoni</name>
    <dbReference type="NCBI Taxonomy" id="2493646"/>
    <lineage>
        <taxon>Eukaryota</taxon>
        <taxon>Metazoa</taxon>
        <taxon>Spiralia</taxon>
        <taxon>Lophotrochozoa</taxon>
        <taxon>Mollusca</taxon>
        <taxon>Bivalvia</taxon>
        <taxon>Autobranchia</taxon>
        <taxon>Heteroconchia</taxon>
        <taxon>Palaeoheterodonta</taxon>
        <taxon>Unionida</taxon>
        <taxon>Unionoidea</taxon>
        <taxon>Unionidae</taxon>
        <taxon>Ambleminae</taxon>
        <taxon>Lampsilini</taxon>
        <taxon>Potamilus</taxon>
    </lineage>
</organism>
<dbReference type="AlphaFoldDB" id="A0AAE0SFU9"/>
<gene>
    <name evidence="2" type="ORF">CHS0354_032632</name>
</gene>
<proteinExistence type="predicted"/>
<reference evidence="2" key="1">
    <citation type="journal article" date="2021" name="Genome Biol. Evol.">
        <title>A High-Quality Reference Genome for a Parasitic Bivalve with Doubly Uniparental Inheritance (Bivalvia: Unionida).</title>
        <authorList>
            <person name="Smith C.H."/>
        </authorList>
    </citation>
    <scope>NUCLEOTIDE SEQUENCE</scope>
    <source>
        <strain evidence="2">CHS0354</strain>
    </source>
</reference>
<name>A0AAE0SFU9_9BIVA</name>
<evidence type="ECO:0000256" key="1">
    <source>
        <dbReference type="SAM" id="SignalP"/>
    </source>
</evidence>
<evidence type="ECO:0000313" key="2">
    <source>
        <dbReference type="EMBL" id="KAK3590914.1"/>
    </source>
</evidence>
<feature type="signal peptide" evidence="1">
    <location>
        <begin position="1"/>
        <end position="41"/>
    </location>
</feature>
<dbReference type="SUPFAM" id="SSF50242">
    <property type="entry name" value="TIMP-like"/>
    <property type="match status" value="1"/>
</dbReference>
<keyword evidence="3" id="KW-1185">Reference proteome</keyword>
<dbReference type="InterPro" id="IPR008993">
    <property type="entry name" value="TIMP-like_OB-fold"/>
</dbReference>